<dbReference type="InterPro" id="IPR051682">
    <property type="entry name" value="Mito_Persulfide_Diox"/>
</dbReference>
<evidence type="ECO:0000313" key="3">
    <source>
        <dbReference type="EMBL" id="UYV80660.1"/>
    </source>
</evidence>
<dbReference type="Proteomes" id="UP001235939">
    <property type="component" value="Chromosome 19"/>
</dbReference>
<dbReference type="Gene3D" id="3.60.15.10">
    <property type="entry name" value="Ribonuclease Z/Hydroxyacylglutathione hydrolase-like"/>
    <property type="match status" value="1"/>
</dbReference>
<proteinExistence type="predicted"/>
<accession>A0ABY6LLR9</accession>
<dbReference type="Pfam" id="PF00753">
    <property type="entry name" value="Lactamase_B"/>
    <property type="match status" value="1"/>
</dbReference>
<reference evidence="3 4" key="1">
    <citation type="submission" date="2022-01" db="EMBL/GenBank/DDBJ databases">
        <title>A chromosomal length assembly of Cordylochernes scorpioides.</title>
        <authorList>
            <person name="Zeh D."/>
            <person name="Zeh J."/>
        </authorList>
    </citation>
    <scope>NUCLEOTIDE SEQUENCE [LARGE SCALE GENOMIC DNA]</scope>
    <source>
        <strain evidence="3">IN4F17</strain>
        <tissue evidence="3">Whole Body</tissue>
    </source>
</reference>
<sequence length="212" mass="23666">MNLFDPKSCTYTYLLADERSKHALLVDPVLEQVDRDAKLVMELGLELVLAANTHVHADHVTGTGLLKELFPNCKSVISEASEAKADIHLQPGEVLKVGEIELEVRPTPGHTNGCVTYVCHARKMAFTGDALLIRGCGRTDFQQGDSARLYESVHSQILSLPEDFLLYPAHDYKEQRICIKFCFKLKKSATETYELIKEAFGDAALSHSRTFE</sequence>
<dbReference type="SMART" id="SM00849">
    <property type="entry name" value="Lactamase_B"/>
    <property type="match status" value="1"/>
</dbReference>
<dbReference type="Pfam" id="PF17906">
    <property type="entry name" value="HTH_48"/>
    <property type="match status" value="1"/>
</dbReference>
<gene>
    <name evidence="3" type="ORF">LAZ67_19001291</name>
</gene>
<evidence type="ECO:0000259" key="2">
    <source>
        <dbReference type="SMART" id="SM00849"/>
    </source>
</evidence>
<keyword evidence="1" id="KW-0479">Metal-binding</keyword>
<dbReference type="EMBL" id="CP092881">
    <property type="protein sequence ID" value="UYV80660.1"/>
    <property type="molecule type" value="Genomic_DNA"/>
</dbReference>
<evidence type="ECO:0000313" key="4">
    <source>
        <dbReference type="Proteomes" id="UP001235939"/>
    </source>
</evidence>
<feature type="domain" description="Metallo-beta-lactamase" evidence="2">
    <location>
        <begin position="9"/>
        <end position="170"/>
    </location>
</feature>
<dbReference type="InterPro" id="IPR001279">
    <property type="entry name" value="Metallo-B-lactamas"/>
</dbReference>
<keyword evidence="4" id="KW-1185">Reference proteome</keyword>
<dbReference type="InterPro" id="IPR044528">
    <property type="entry name" value="POD-like_MBL-fold"/>
</dbReference>
<dbReference type="PANTHER" id="PTHR43084">
    <property type="entry name" value="PERSULFIDE DIOXYGENASE ETHE1"/>
    <property type="match status" value="1"/>
</dbReference>
<dbReference type="InterPro" id="IPR041426">
    <property type="entry name" value="Mos1_HTH"/>
</dbReference>
<dbReference type="CDD" id="cd07724">
    <property type="entry name" value="POD-like_MBL-fold"/>
    <property type="match status" value="1"/>
</dbReference>
<dbReference type="PANTHER" id="PTHR43084:SF1">
    <property type="entry name" value="PERSULFIDE DIOXYGENASE ETHE1, MITOCHONDRIAL"/>
    <property type="match status" value="1"/>
</dbReference>
<evidence type="ECO:0000256" key="1">
    <source>
        <dbReference type="ARBA" id="ARBA00022723"/>
    </source>
</evidence>
<name>A0ABY6LLR9_9ARAC</name>
<dbReference type="InterPro" id="IPR036866">
    <property type="entry name" value="RibonucZ/Hydroxyglut_hydro"/>
</dbReference>
<dbReference type="SUPFAM" id="SSF56281">
    <property type="entry name" value="Metallo-hydrolase/oxidoreductase"/>
    <property type="match status" value="1"/>
</dbReference>
<organism evidence="3 4">
    <name type="scientific">Cordylochernes scorpioides</name>
    <dbReference type="NCBI Taxonomy" id="51811"/>
    <lineage>
        <taxon>Eukaryota</taxon>
        <taxon>Metazoa</taxon>
        <taxon>Ecdysozoa</taxon>
        <taxon>Arthropoda</taxon>
        <taxon>Chelicerata</taxon>
        <taxon>Arachnida</taxon>
        <taxon>Pseudoscorpiones</taxon>
        <taxon>Cheliferoidea</taxon>
        <taxon>Chernetidae</taxon>
        <taxon>Cordylochernes</taxon>
    </lineage>
</organism>
<protein>
    <submittedName>
        <fullName evidence="3">ETHE1</fullName>
    </submittedName>
</protein>